<sequence>MKKGSKAPDPISSLPSNEHIFYGKEILWNFRIRFKNLVNDSDDEINLSPIETSKTKAKCDGKLHLLIPFTFHTQNICNTLKQFLIEDPLTVFSSSNLVRETSQFDAEV</sequence>
<dbReference type="AlphaFoldDB" id="A0A1J1IJN2"/>
<accession>A0A1J1IJN2</accession>
<dbReference type="Proteomes" id="UP000183832">
    <property type="component" value="Unassembled WGS sequence"/>
</dbReference>
<name>A0A1J1IJN2_9DIPT</name>
<dbReference type="EMBL" id="CVRI01000054">
    <property type="protein sequence ID" value="CRL00453.1"/>
    <property type="molecule type" value="Genomic_DNA"/>
</dbReference>
<gene>
    <name evidence="1" type="ORF">CLUMA_CG013716</name>
</gene>
<protein>
    <submittedName>
        <fullName evidence="1">CLUMA_CG013716, isoform A</fullName>
    </submittedName>
</protein>
<evidence type="ECO:0000313" key="2">
    <source>
        <dbReference type="Proteomes" id="UP000183832"/>
    </source>
</evidence>
<keyword evidence="2" id="KW-1185">Reference proteome</keyword>
<organism evidence="1 2">
    <name type="scientific">Clunio marinus</name>
    <dbReference type="NCBI Taxonomy" id="568069"/>
    <lineage>
        <taxon>Eukaryota</taxon>
        <taxon>Metazoa</taxon>
        <taxon>Ecdysozoa</taxon>
        <taxon>Arthropoda</taxon>
        <taxon>Hexapoda</taxon>
        <taxon>Insecta</taxon>
        <taxon>Pterygota</taxon>
        <taxon>Neoptera</taxon>
        <taxon>Endopterygota</taxon>
        <taxon>Diptera</taxon>
        <taxon>Nematocera</taxon>
        <taxon>Chironomoidea</taxon>
        <taxon>Chironomidae</taxon>
        <taxon>Clunio</taxon>
    </lineage>
</organism>
<evidence type="ECO:0000313" key="1">
    <source>
        <dbReference type="EMBL" id="CRL00453.1"/>
    </source>
</evidence>
<proteinExistence type="predicted"/>
<reference evidence="1 2" key="1">
    <citation type="submission" date="2015-04" db="EMBL/GenBank/DDBJ databases">
        <authorList>
            <person name="Syromyatnikov M.Y."/>
            <person name="Popov V.N."/>
        </authorList>
    </citation>
    <scope>NUCLEOTIDE SEQUENCE [LARGE SCALE GENOMIC DNA]</scope>
</reference>